<keyword evidence="1" id="KW-0812">Transmembrane</keyword>
<dbReference type="InterPro" id="IPR013901">
    <property type="entry name" value="Anthrone_oxy"/>
</dbReference>
<sequence length="170" mass="17358">MTFLTAALPAATLLTAACMTGVFFAFSVAVMPGLNAVDPVQSVTAMRSINARILNPLFLGAFVGVPLLAAGGGTLLLLTGERGAALALFAAAGVYLLGAFAPTALVNVPLNDLLAAAGTPGSAEEAARLWAGYAPRWTAWNTVRAVFSALTVLLTALALYLWAHDTGRAV</sequence>
<accession>A0ABV4ZPC1</accession>
<dbReference type="RefSeq" id="WP_375063722.1">
    <property type="nucleotide sequence ID" value="NZ_JBHGBT010000013.1"/>
</dbReference>
<name>A0ABV4ZPC1_9ACTN</name>
<proteinExistence type="predicted"/>
<keyword evidence="1" id="KW-0472">Membrane</keyword>
<evidence type="ECO:0000313" key="3">
    <source>
        <dbReference type="Proteomes" id="UP001577267"/>
    </source>
</evidence>
<keyword evidence="3" id="KW-1185">Reference proteome</keyword>
<gene>
    <name evidence="2" type="ORF">ACE11A_15680</name>
</gene>
<protein>
    <submittedName>
        <fullName evidence="2">DUF1772 domain-containing protein</fullName>
    </submittedName>
</protein>
<dbReference type="Proteomes" id="UP001577267">
    <property type="component" value="Unassembled WGS sequence"/>
</dbReference>
<feature type="transmembrane region" description="Helical" evidence="1">
    <location>
        <begin position="145"/>
        <end position="163"/>
    </location>
</feature>
<organism evidence="2 3">
    <name type="scientific">Streptomyces carpaticus</name>
    <dbReference type="NCBI Taxonomy" id="285558"/>
    <lineage>
        <taxon>Bacteria</taxon>
        <taxon>Bacillati</taxon>
        <taxon>Actinomycetota</taxon>
        <taxon>Actinomycetes</taxon>
        <taxon>Kitasatosporales</taxon>
        <taxon>Streptomycetaceae</taxon>
        <taxon>Streptomyces</taxon>
    </lineage>
</organism>
<keyword evidence="1" id="KW-1133">Transmembrane helix</keyword>
<evidence type="ECO:0000313" key="2">
    <source>
        <dbReference type="EMBL" id="MFB4195788.1"/>
    </source>
</evidence>
<feature type="transmembrane region" description="Helical" evidence="1">
    <location>
        <begin position="56"/>
        <end position="78"/>
    </location>
</feature>
<dbReference type="EMBL" id="JBHGBT010000013">
    <property type="protein sequence ID" value="MFB4195788.1"/>
    <property type="molecule type" value="Genomic_DNA"/>
</dbReference>
<reference evidence="2 3" key="1">
    <citation type="submission" date="2024-09" db="EMBL/GenBank/DDBJ databases">
        <title>Draft genome sequence of multifaceted antimicrobials producing Streptomyces sp. strain FH1.</title>
        <authorList>
            <person name="Hassan F."/>
            <person name="Ali H."/>
            <person name="Hassan N."/>
            <person name="Nawaz A."/>
        </authorList>
    </citation>
    <scope>NUCLEOTIDE SEQUENCE [LARGE SCALE GENOMIC DNA]</scope>
    <source>
        <strain evidence="2 3">FH1</strain>
    </source>
</reference>
<evidence type="ECO:0000256" key="1">
    <source>
        <dbReference type="SAM" id="Phobius"/>
    </source>
</evidence>
<dbReference type="Pfam" id="PF08592">
    <property type="entry name" value="Anthrone_oxy"/>
    <property type="match status" value="1"/>
</dbReference>
<comment type="caution">
    <text evidence="2">The sequence shown here is derived from an EMBL/GenBank/DDBJ whole genome shotgun (WGS) entry which is preliminary data.</text>
</comment>
<feature type="transmembrane region" description="Helical" evidence="1">
    <location>
        <begin position="85"/>
        <end position="105"/>
    </location>
</feature>